<sequence>MPTPDRTSLDQIVHAGREILESAGLAGLTMQAVAARVGVRAPSLYKRVRDRDALVRLVAETTIAEVRERLAALGAGADPRRDLVVLVREFRAFAHERPMAYQLMFTPASGLDVATVTAAIEPVLRVAGQLAGEDHALDAARTLTAWVNGFIGMEIGGAFQMGGDIEQAFEFGLTRLTAALAVRQVP</sequence>
<gene>
    <name evidence="6" type="ORF">ACFPIJ_30840</name>
</gene>
<evidence type="ECO:0000313" key="7">
    <source>
        <dbReference type="Proteomes" id="UP001595912"/>
    </source>
</evidence>
<evidence type="ECO:0000256" key="1">
    <source>
        <dbReference type="ARBA" id="ARBA00023015"/>
    </source>
</evidence>
<proteinExistence type="predicted"/>
<dbReference type="InterPro" id="IPR025996">
    <property type="entry name" value="MT1864/Rv1816-like_C"/>
</dbReference>
<evidence type="ECO:0000256" key="3">
    <source>
        <dbReference type="ARBA" id="ARBA00023163"/>
    </source>
</evidence>
<dbReference type="PANTHER" id="PTHR30055:SF239">
    <property type="entry name" value="TRANSCRIPTIONAL REGULATORY PROTEIN"/>
    <property type="match status" value="1"/>
</dbReference>
<protein>
    <submittedName>
        <fullName evidence="6">TetR/AcrR family transcriptional regulator</fullName>
    </submittedName>
</protein>
<evidence type="ECO:0000256" key="2">
    <source>
        <dbReference type="ARBA" id="ARBA00023125"/>
    </source>
</evidence>
<dbReference type="InterPro" id="IPR001647">
    <property type="entry name" value="HTH_TetR"/>
</dbReference>
<dbReference type="PROSITE" id="PS50977">
    <property type="entry name" value="HTH_TETR_2"/>
    <property type="match status" value="1"/>
</dbReference>
<evidence type="ECO:0000256" key="4">
    <source>
        <dbReference type="PROSITE-ProRule" id="PRU00335"/>
    </source>
</evidence>
<dbReference type="SUPFAM" id="SSF46689">
    <property type="entry name" value="Homeodomain-like"/>
    <property type="match status" value="1"/>
</dbReference>
<keyword evidence="7" id="KW-1185">Reference proteome</keyword>
<dbReference type="SUPFAM" id="SSF48498">
    <property type="entry name" value="Tetracyclin repressor-like, C-terminal domain"/>
    <property type="match status" value="1"/>
</dbReference>
<comment type="caution">
    <text evidence="6">The sequence shown here is derived from an EMBL/GenBank/DDBJ whole genome shotgun (WGS) entry which is preliminary data.</text>
</comment>
<dbReference type="Gene3D" id="1.10.10.60">
    <property type="entry name" value="Homeodomain-like"/>
    <property type="match status" value="1"/>
</dbReference>
<organism evidence="6 7">
    <name type="scientific">Dactylosporangium cerinum</name>
    <dbReference type="NCBI Taxonomy" id="1434730"/>
    <lineage>
        <taxon>Bacteria</taxon>
        <taxon>Bacillati</taxon>
        <taxon>Actinomycetota</taxon>
        <taxon>Actinomycetes</taxon>
        <taxon>Micromonosporales</taxon>
        <taxon>Micromonosporaceae</taxon>
        <taxon>Dactylosporangium</taxon>
    </lineage>
</organism>
<feature type="DNA-binding region" description="H-T-H motif" evidence="4">
    <location>
        <begin position="29"/>
        <end position="48"/>
    </location>
</feature>
<reference evidence="7" key="1">
    <citation type="journal article" date="2019" name="Int. J. Syst. Evol. Microbiol.">
        <title>The Global Catalogue of Microorganisms (GCM) 10K type strain sequencing project: providing services to taxonomists for standard genome sequencing and annotation.</title>
        <authorList>
            <consortium name="The Broad Institute Genomics Platform"/>
            <consortium name="The Broad Institute Genome Sequencing Center for Infectious Disease"/>
            <person name="Wu L."/>
            <person name="Ma J."/>
        </authorList>
    </citation>
    <scope>NUCLEOTIDE SEQUENCE [LARGE SCALE GENOMIC DNA]</scope>
    <source>
        <strain evidence="7">CGMCC 4.7152</strain>
    </source>
</reference>
<dbReference type="InterPro" id="IPR050109">
    <property type="entry name" value="HTH-type_TetR-like_transc_reg"/>
</dbReference>
<keyword evidence="1" id="KW-0805">Transcription regulation</keyword>
<keyword evidence="3" id="KW-0804">Transcription</keyword>
<dbReference type="InterPro" id="IPR036271">
    <property type="entry name" value="Tet_transcr_reg_TetR-rel_C_sf"/>
</dbReference>
<accession>A0ABV9W0N1</accession>
<dbReference type="EMBL" id="JBHSIU010000041">
    <property type="protein sequence ID" value="MFC5002217.1"/>
    <property type="molecule type" value="Genomic_DNA"/>
</dbReference>
<feature type="domain" description="HTH tetR-type" evidence="5">
    <location>
        <begin position="6"/>
        <end position="66"/>
    </location>
</feature>
<dbReference type="RefSeq" id="WP_380120090.1">
    <property type="nucleotide sequence ID" value="NZ_JBHSIU010000041.1"/>
</dbReference>
<evidence type="ECO:0000259" key="5">
    <source>
        <dbReference type="PROSITE" id="PS50977"/>
    </source>
</evidence>
<dbReference type="Proteomes" id="UP001595912">
    <property type="component" value="Unassembled WGS sequence"/>
</dbReference>
<dbReference type="InterPro" id="IPR009057">
    <property type="entry name" value="Homeodomain-like_sf"/>
</dbReference>
<dbReference type="Pfam" id="PF00440">
    <property type="entry name" value="TetR_N"/>
    <property type="match status" value="1"/>
</dbReference>
<dbReference type="Pfam" id="PF13305">
    <property type="entry name" value="TetR_C_33"/>
    <property type="match status" value="1"/>
</dbReference>
<name>A0ABV9W0N1_9ACTN</name>
<keyword evidence="2 4" id="KW-0238">DNA-binding</keyword>
<dbReference type="Gene3D" id="1.10.357.10">
    <property type="entry name" value="Tetracycline Repressor, domain 2"/>
    <property type="match status" value="1"/>
</dbReference>
<dbReference type="PANTHER" id="PTHR30055">
    <property type="entry name" value="HTH-TYPE TRANSCRIPTIONAL REGULATOR RUTR"/>
    <property type="match status" value="1"/>
</dbReference>
<evidence type="ECO:0000313" key="6">
    <source>
        <dbReference type="EMBL" id="MFC5002217.1"/>
    </source>
</evidence>